<name>A0ABZ0WRN8_9BURK</name>
<keyword evidence="1" id="KW-0812">Transmembrane</keyword>
<accession>A0ABZ0WRN8</accession>
<evidence type="ECO:0000256" key="1">
    <source>
        <dbReference type="SAM" id="Phobius"/>
    </source>
</evidence>
<evidence type="ECO:0000313" key="2">
    <source>
        <dbReference type="EMBL" id="WQD80006.1"/>
    </source>
</evidence>
<dbReference type="Proteomes" id="UP001325479">
    <property type="component" value="Chromosome"/>
</dbReference>
<protein>
    <recommendedName>
        <fullName evidence="4">Transmembrane protein</fullName>
    </recommendedName>
</protein>
<evidence type="ECO:0000313" key="3">
    <source>
        <dbReference type="Proteomes" id="UP001325479"/>
    </source>
</evidence>
<feature type="transmembrane region" description="Helical" evidence="1">
    <location>
        <begin position="66"/>
        <end position="86"/>
    </location>
</feature>
<organism evidence="2 3">
    <name type="scientific">Paraburkholderia kururiensis</name>
    <dbReference type="NCBI Taxonomy" id="984307"/>
    <lineage>
        <taxon>Bacteria</taxon>
        <taxon>Pseudomonadati</taxon>
        <taxon>Pseudomonadota</taxon>
        <taxon>Betaproteobacteria</taxon>
        <taxon>Burkholderiales</taxon>
        <taxon>Burkholderiaceae</taxon>
        <taxon>Paraburkholderia</taxon>
    </lineage>
</organism>
<keyword evidence="1" id="KW-1133">Transmembrane helix</keyword>
<keyword evidence="1" id="KW-0472">Membrane</keyword>
<evidence type="ECO:0008006" key="4">
    <source>
        <dbReference type="Google" id="ProtNLM"/>
    </source>
</evidence>
<keyword evidence="3" id="KW-1185">Reference proteome</keyword>
<dbReference type="EMBL" id="CP139965">
    <property type="protein sequence ID" value="WQD80006.1"/>
    <property type="molecule type" value="Genomic_DNA"/>
</dbReference>
<reference evidence="2 3" key="1">
    <citation type="submission" date="2023-12" db="EMBL/GenBank/DDBJ databases">
        <title>Genome sequencing and assembly of bacterial species from a model synthetic community.</title>
        <authorList>
            <person name="Hogle S.L."/>
        </authorList>
    </citation>
    <scope>NUCLEOTIDE SEQUENCE [LARGE SCALE GENOMIC DNA]</scope>
    <source>
        <strain evidence="2 3">HAMBI 2494</strain>
    </source>
</reference>
<gene>
    <name evidence="2" type="ORF">U0042_10155</name>
</gene>
<proteinExistence type="predicted"/>
<sequence>MPAAFIIDELQRRVMPVDLSAAGRPSAYPRRPRFWPWWFCIWLACNVSGVAIAMILWPKGEAARGAWFWLCFAGFPNGAFVFLFAIERAGYEALWYRAHWRNEFRTRWLAERLRAAQKPLQVLGIGYSLPLGVEPAQTLAEAMARKKRLPASQVPRAGSKPVEHARFCEADWLVDEPVVIDGFAGNEETPDFGAPAQVSLLTLKIARALEALAVSLRALACYERQWWPQVRVLSVPGSEQADVARVIDALRIAGLPPLAVQASPATDGLMVADAWLDAKEARPLLVVATAWHEKGPPEGSTEGCVVVLLSPGHFRLPEAVTVVALLHRPVRAIDGEAEYGFANAAVWGKAGSASLVRAWITRPVEGCDRALSAAHMDAIAKDDTQLRPDRVVGDMGDANGWLAVAAAVEAGAADGPQLIADGLQSAVLRVMPATTDNNRITDDRPQAFPATA</sequence>
<feature type="transmembrane region" description="Helical" evidence="1">
    <location>
        <begin position="35"/>
        <end position="57"/>
    </location>
</feature>
<dbReference type="RefSeq" id="WP_198665299.1">
    <property type="nucleotide sequence ID" value="NZ_CP139965.1"/>
</dbReference>